<dbReference type="InterPro" id="IPR051162">
    <property type="entry name" value="T4SS_component"/>
</dbReference>
<sequence length="1038" mass="111177">MRPEERDALAAVQFNWAVTPDDIWSPVEHHVDELHQGVVRTVLAAFSMARQSRGPSPLGVALEGEKGVGKTHLLGWLRQQVQDTGGYFFLIKLVSGGVFWPSAVRGVMDGLRASDANQLSTLLARLAERAGLDDEARTRLAGRGAVRREDVDSFLAGLRATDAEIVLDCANTIRALILSRSPDAAVQDIGYSYFELDGSVEDADRATWGFRRGERAPQQILGDLSRLIALTGPSVIAVDQLDSLLAQISSARSDSEATGAVTREVNEIADGLMELREVTHRAVTVVACLPATWKLIDSLAVGAAADRFRTATMQSAMPSAAVVEKLVSGRLGALYSAAGFPPPYPTWPILQSALADLRVLNYTPRRVLQRVDAHVRRCLETDELIELADLVDDVPQSSPAGRHAAPPGLNRLDERFAQLRAEADVDAAVDPATEDTAMPKLLAAALSCYISELGDSGQAFELDPPPGSKPALHARLRRTLDERTDDEMAWSFRGIASPNARAALTRLRAARTEAGLSAASDKRRLVVVRNTGWSGGPKTTEELSELEAAGGMSLVITEDDLRTFAALDVLRRRPDPGLLGWLSTRRPVGESELFRQVFADHVTEHPAPISADPETGRQPAPEAGEPMVVLGMPLGGGQPFAVPLQTLRKHTVAFAGSGSGKTVMLRRLIEECALHGVSSIVLDPNNDLARLGDAWPAAPDGWLAGDAAKAREYLKQTEVVVWTPRREKGRPLSFQPLPDFSGALDDPDEFNDALDAAVAGLLPRAHLTGRRARNGEAVLRQGLNRFARDGGSDVRQFIAFLADLPHGVSSIRSAERLAGEIADSLNAGMVNDPLFGGDGEALDPGVLLTPSTGYRARVSVISFVGLQTDEQRQSFVNQLQMALFAWIKRNPAGDRPLGGLLVMDEAQNFASSGAATACTESTLALATQARKYGLGLVFATQAPKALHNRIPGNATTQIYGLLNVTVQINAAKELAKAKGGTVDQIARLTAGEFYAATEGTAFARIRVPMCLSHHPASPLTVDEVIARARPGGTTSYGG</sequence>
<organism evidence="3 4">
    <name type="scientific">Kribbella antibiotica</name>
    <dbReference type="NCBI Taxonomy" id="190195"/>
    <lineage>
        <taxon>Bacteria</taxon>
        <taxon>Bacillati</taxon>
        <taxon>Actinomycetota</taxon>
        <taxon>Actinomycetes</taxon>
        <taxon>Propionibacteriales</taxon>
        <taxon>Kribbellaceae</taxon>
        <taxon>Kribbella</taxon>
    </lineage>
</organism>
<accession>A0A4R4ZKB5</accession>
<dbReference type="EMBL" id="SMKX01000060">
    <property type="protein sequence ID" value="TDD58029.1"/>
    <property type="molecule type" value="Genomic_DNA"/>
</dbReference>
<proteinExistence type="predicted"/>
<dbReference type="AlphaFoldDB" id="A0A4R4ZKB5"/>
<protein>
    <submittedName>
        <fullName evidence="3">DUF87 domain-containing protein</fullName>
    </submittedName>
</protein>
<dbReference type="Pfam" id="PF01935">
    <property type="entry name" value="DUF87"/>
    <property type="match status" value="1"/>
</dbReference>
<gene>
    <name evidence="3" type="ORF">E1263_20965</name>
</gene>
<feature type="domain" description="AAA+ ATPase" evidence="2">
    <location>
        <begin position="647"/>
        <end position="965"/>
    </location>
</feature>
<dbReference type="InterPro" id="IPR003593">
    <property type="entry name" value="AAA+_ATPase"/>
</dbReference>
<dbReference type="Proteomes" id="UP000295124">
    <property type="component" value="Unassembled WGS sequence"/>
</dbReference>
<dbReference type="PANTHER" id="PTHR30121">
    <property type="entry name" value="UNCHARACTERIZED PROTEIN YJGR-RELATED"/>
    <property type="match status" value="1"/>
</dbReference>
<evidence type="ECO:0000313" key="4">
    <source>
        <dbReference type="Proteomes" id="UP000295124"/>
    </source>
</evidence>
<dbReference type="OrthoDB" id="3881471at2"/>
<dbReference type="InterPro" id="IPR027417">
    <property type="entry name" value="P-loop_NTPase"/>
</dbReference>
<dbReference type="Gene3D" id="3.40.50.300">
    <property type="entry name" value="P-loop containing nucleotide triphosphate hydrolases"/>
    <property type="match status" value="2"/>
</dbReference>
<evidence type="ECO:0000256" key="1">
    <source>
        <dbReference type="SAM" id="MobiDB-lite"/>
    </source>
</evidence>
<dbReference type="RefSeq" id="WP_132169908.1">
    <property type="nucleotide sequence ID" value="NZ_SMKX01000060.1"/>
</dbReference>
<evidence type="ECO:0000259" key="2">
    <source>
        <dbReference type="SMART" id="SM00382"/>
    </source>
</evidence>
<comment type="caution">
    <text evidence="3">The sequence shown here is derived from an EMBL/GenBank/DDBJ whole genome shotgun (WGS) entry which is preliminary data.</text>
</comment>
<feature type="region of interest" description="Disordered" evidence="1">
    <location>
        <begin position="605"/>
        <end position="624"/>
    </location>
</feature>
<dbReference type="SUPFAM" id="SSF52540">
    <property type="entry name" value="P-loop containing nucleoside triphosphate hydrolases"/>
    <property type="match status" value="2"/>
</dbReference>
<keyword evidence="4" id="KW-1185">Reference proteome</keyword>
<feature type="domain" description="AAA+ ATPase" evidence="2">
    <location>
        <begin position="56"/>
        <end position="318"/>
    </location>
</feature>
<name>A0A4R4ZKB5_9ACTN</name>
<dbReference type="PANTHER" id="PTHR30121:SF6">
    <property type="entry name" value="SLR6007 PROTEIN"/>
    <property type="match status" value="1"/>
</dbReference>
<dbReference type="InterPro" id="IPR002789">
    <property type="entry name" value="HerA_central"/>
</dbReference>
<reference evidence="3 4" key="1">
    <citation type="submission" date="2019-03" db="EMBL/GenBank/DDBJ databases">
        <title>Draft genome sequences of novel Actinobacteria.</title>
        <authorList>
            <person name="Sahin N."/>
            <person name="Ay H."/>
            <person name="Saygin H."/>
        </authorList>
    </citation>
    <scope>NUCLEOTIDE SEQUENCE [LARGE SCALE GENOMIC DNA]</scope>
    <source>
        <strain evidence="3 4">JCM 13523</strain>
    </source>
</reference>
<dbReference type="SMART" id="SM00382">
    <property type="entry name" value="AAA"/>
    <property type="match status" value="2"/>
</dbReference>
<evidence type="ECO:0000313" key="3">
    <source>
        <dbReference type="EMBL" id="TDD58029.1"/>
    </source>
</evidence>